<dbReference type="InterPro" id="IPR002781">
    <property type="entry name" value="TM_pro_TauE-like"/>
</dbReference>
<evidence type="ECO:0000256" key="2">
    <source>
        <dbReference type="ARBA" id="ARBA00022448"/>
    </source>
</evidence>
<evidence type="ECO:0000256" key="3">
    <source>
        <dbReference type="ARBA" id="ARBA00022475"/>
    </source>
</evidence>
<dbReference type="Pfam" id="PF01925">
    <property type="entry name" value="TauE"/>
    <property type="match status" value="1"/>
</dbReference>
<evidence type="ECO:0000256" key="6">
    <source>
        <dbReference type="ARBA" id="ARBA00023136"/>
    </source>
</evidence>
<keyword evidence="3 7" id="KW-1003">Cell membrane</keyword>
<evidence type="ECO:0000256" key="4">
    <source>
        <dbReference type="ARBA" id="ARBA00022692"/>
    </source>
</evidence>
<evidence type="ECO:0000256" key="5">
    <source>
        <dbReference type="ARBA" id="ARBA00022989"/>
    </source>
</evidence>
<keyword evidence="4 7" id="KW-0812">Transmembrane</keyword>
<evidence type="ECO:0000256" key="1">
    <source>
        <dbReference type="ARBA" id="ARBA00004651"/>
    </source>
</evidence>
<protein>
    <recommendedName>
        <fullName evidence="7">Probable membrane transporter protein</fullName>
    </recommendedName>
</protein>
<dbReference type="RefSeq" id="WP_144262730.1">
    <property type="nucleotide sequence ID" value="NZ_QMDX01000009.1"/>
</dbReference>
<dbReference type="AlphaFoldDB" id="A0A554MY35"/>
<feature type="transmembrane region" description="Helical" evidence="7">
    <location>
        <begin position="79"/>
        <end position="97"/>
    </location>
</feature>
<accession>A0A554MY35</accession>
<feature type="transmembrane region" description="Helical" evidence="7">
    <location>
        <begin position="48"/>
        <end position="67"/>
    </location>
</feature>
<evidence type="ECO:0000313" key="8">
    <source>
        <dbReference type="EMBL" id="TSD10045.1"/>
    </source>
</evidence>
<evidence type="ECO:0000256" key="7">
    <source>
        <dbReference type="RuleBase" id="RU363041"/>
    </source>
</evidence>
<dbReference type="InterPro" id="IPR052017">
    <property type="entry name" value="TSUP"/>
</dbReference>
<organism evidence="8 9">
    <name type="scientific">Haloglomus irregulare</name>
    <dbReference type="NCBI Taxonomy" id="2234134"/>
    <lineage>
        <taxon>Archaea</taxon>
        <taxon>Methanobacteriati</taxon>
        <taxon>Methanobacteriota</taxon>
        <taxon>Stenosarchaea group</taxon>
        <taxon>Halobacteria</taxon>
        <taxon>Halobacteriales</taxon>
        <taxon>Natronomonadaceae</taxon>
        <taxon>Haloglomus</taxon>
    </lineage>
</organism>
<dbReference type="PANTHER" id="PTHR30269:SF37">
    <property type="entry name" value="MEMBRANE TRANSPORTER PROTEIN"/>
    <property type="match status" value="1"/>
</dbReference>
<name>A0A554MY35_9EURY</name>
<reference evidence="8 9" key="1">
    <citation type="submission" date="2018-06" db="EMBL/GenBank/DDBJ databases">
        <title>Natronomonas sp. F16-60 a new haloarchaeon isolated from a solar saltern of Isla Cristina, Huelva, Spain.</title>
        <authorList>
            <person name="Duran-Viseras A."/>
            <person name="Sanchez-Porro C."/>
            <person name="Ventosa A."/>
        </authorList>
    </citation>
    <scope>NUCLEOTIDE SEQUENCE [LARGE SCALE GENOMIC DNA]</scope>
    <source>
        <strain evidence="8 9">F16-60</strain>
    </source>
</reference>
<keyword evidence="6 7" id="KW-0472">Membrane</keyword>
<comment type="similarity">
    <text evidence="7">Belongs to the 4-toluene sulfonate uptake permease (TSUP) (TC 2.A.102) family.</text>
</comment>
<proteinExistence type="inferred from homology"/>
<evidence type="ECO:0000313" key="9">
    <source>
        <dbReference type="Proteomes" id="UP000319894"/>
    </source>
</evidence>
<feature type="transmembrane region" description="Helical" evidence="7">
    <location>
        <begin position="142"/>
        <end position="165"/>
    </location>
</feature>
<keyword evidence="5 7" id="KW-1133">Transmembrane helix</keyword>
<sequence length="261" mass="25766">MTAALTPTLVAIGTAVILVAGATNGLAGFGFAVVGTMALATVVEPATAVVFMIVPILAVNVSLVRDLTGEELRSCSRRFAPLIGAALVGTVVGMTVLESLPEAPLRVGLGVLTLGFVASSQRVVPLPGLDAVSRSEVGASSAGMVGIGAISGLLFGGTNVGVQLIAYLRSFDLSHGLFVGVVALVFLGLNGIRVAVAGALGLYPSPAVAGASVVAAVPAAVGVAVGKRLRTGVSERARRAVVLGLLTVVGVRLVTGGLGVP</sequence>
<keyword evidence="9" id="KW-1185">Reference proteome</keyword>
<feature type="transmembrane region" description="Helical" evidence="7">
    <location>
        <begin position="241"/>
        <end position="260"/>
    </location>
</feature>
<dbReference type="OrthoDB" id="214582at2157"/>
<gene>
    <name evidence="8" type="ORF">DP107_13745</name>
</gene>
<keyword evidence="2" id="KW-0813">Transport</keyword>
<dbReference type="EMBL" id="QMDX01000009">
    <property type="protein sequence ID" value="TSD10045.1"/>
    <property type="molecule type" value="Genomic_DNA"/>
</dbReference>
<comment type="subcellular location">
    <subcellularLocation>
        <location evidence="1 7">Cell membrane</location>
        <topology evidence="1 7">Multi-pass membrane protein</topology>
    </subcellularLocation>
</comment>
<dbReference type="Proteomes" id="UP000319894">
    <property type="component" value="Unassembled WGS sequence"/>
</dbReference>
<dbReference type="InParanoid" id="A0A554MY35"/>
<comment type="caution">
    <text evidence="8">The sequence shown here is derived from an EMBL/GenBank/DDBJ whole genome shotgun (WGS) entry which is preliminary data.</text>
</comment>
<dbReference type="GO" id="GO:0005886">
    <property type="term" value="C:plasma membrane"/>
    <property type="evidence" value="ECO:0007669"/>
    <property type="project" value="UniProtKB-SubCell"/>
</dbReference>
<dbReference type="PANTHER" id="PTHR30269">
    <property type="entry name" value="TRANSMEMBRANE PROTEIN YFCA"/>
    <property type="match status" value="1"/>
</dbReference>
<feature type="transmembrane region" description="Helical" evidence="7">
    <location>
        <begin position="209"/>
        <end position="229"/>
    </location>
</feature>
<feature type="transmembrane region" description="Helical" evidence="7">
    <location>
        <begin position="177"/>
        <end position="203"/>
    </location>
</feature>